<dbReference type="PANTHER" id="PTHR13683:SF750">
    <property type="entry name" value="ASPARTYL PROTEASE AED1"/>
    <property type="match status" value="1"/>
</dbReference>
<comment type="caution">
    <text evidence="6">The sequence shown here is derived from an EMBL/GenBank/DDBJ whole genome shotgun (WGS) entry which is preliminary data.</text>
</comment>
<evidence type="ECO:0000256" key="3">
    <source>
        <dbReference type="ARBA" id="ARBA00022741"/>
    </source>
</evidence>
<dbReference type="InterPro" id="IPR001461">
    <property type="entry name" value="Aspartic_peptidase_A1"/>
</dbReference>
<name>A0ABQ7XQ12_BRANA</name>
<dbReference type="Proteomes" id="UP000824890">
    <property type="component" value="Unassembled WGS sequence"/>
</dbReference>
<accession>A0ABQ7XQ12</accession>
<dbReference type="PRINTS" id="PR01161">
    <property type="entry name" value="TUBULIN"/>
</dbReference>
<keyword evidence="7" id="KW-1185">Reference proteome</keyword>
<dbReference type="PANTHER" id="PTHR13683">
    <property type="entry name" value="ASPARTYL PROTEASES"/>
    <property type="match status" value="1"/>
</dbReference>
<sequence length="384" mass="42792">MCHFHPMRRDNLAVLSIGLPLQKRLHNPLVQLALKLYTTSVFLGKTGTVISRLPPKAYAALRSAFKAKMSLHKNTSAVSVLDMCFDLTGFKTVTIPTVSFYFSGGAVLELSIPTSKLKADVPYNHSDNEEMMHPAFTMKSVGVLVLLTVLSSAHVTKLQIGIKFKPLKCDFQTHKEDKIKVHYRKHHLHVLNLPCRRPKAQRGLTLKETQQMEFFSQYIEDESLLQFVEITLRWKHLAPIAPSTITKNLIIALFWFLSSDSTIDAFNSFVCETGAGNHILGALFVDLEPLLLMKSVPKHTGNFYILSSLSPGTTSSMVRKQFPSLFILTDSSNELADNCSRLQGLLVFNAVGGVSGSCLGSLLFEHLSVNYTPYNSVLLPHFLL</sequence>
<evidence type="ECO:0000256" key="1">
    <source>
        <dbReference type="ARBA" id="ARBA00009636"/>
    </source>
</evidence>
<dbReference type="EMBL" id="JAGKQM010000019">
    <property type="protein sequence ID" value="KAH0857141.1"/>
    <property type="molecule type" value="Genomic_DNA"/>
</dbReference>
<keyword evidence="4" id="KW-0342">GTP-binding</keyword>
<dbReference type="Pfam" id="PF14541">
    <property type="entry name" value="TAXi_C"/>
    <property type="match status" value="1"/>
</dbReference>
<evidence type="ECO:0000256" key="2">
    <source>
        <dbReference type="ARBA" id="ARBA00022701"/>
    </source>
</evidence>
<dbReference type="InterPro" id="IPR021109">
    <property type="entry name" value="Peptidase_aspartic_dom_sf"/>
</dbReference>
<dbReference type="InterPro" id="IPR036525">
    <property type="entry name" value="Tubulin/FtsZ_GTPase_sf"/>
</dbReference>
<dbReference type="Gene3D" id="3.40.50.1440">
    <property type="entry name" value="Tubulin/FtsZ, GTPase domain"/>
    <property type="match status" value="1"/>
</dbReference>
<evidence type="ECO:0000313" key="7">
    <source>
        <dbReference type="Proteomes" id="UP000824890"/>
    </source>
</evidence>
<reference evidence="6 7" key="1">
    <citation type="submission" date="2021-05" db="EMBL/GenBank/DDBJ databases">
        <title>Genome Assembly of Synthetic Allotetraploid Brassica napus Reveals Homoeologous Exchanges between Subgenomes.</title>
        <authorList>
            <person name="Davis J.T."/>
        </authorList>
    </citation>
    <scope>NUCLEOTIDE SEQUENCE [LARGE SCALE GENOMIC DNA]</scope>
    <source>
        <strain evidence="7">cv. Da-Ae</strain>
        <tissue evidence="6">Seedling</tissue>
    </source>
</reference>
<comment type="similarity">
    <text evidence="1">Belongs to the tubulin family.</text>
</comment>
<evidence type="ECO:0000313" key="6">
    <source>
        <dbReference type="EMBL" id="KAH0857141.1"/>
    </source>
</evidence>
<organism evidence="6 7">
    <name type="scientific">Brassica napus</name>
    <name type="common">Rape</name>
    <dbReference type="NCBI Taxonomy" id="3708"/>
    <lineage>
        <taxon>Eukaryota</taxon>
        <taxon>Viridiplantae</taxon>
        <taxon>Streptophyta</taxon>
        <taxon>Embryophyta</taxon>
        <taxon>Tracheophyta</taxon>
        <taxon>Spermatophyta</taxon>
        <taxon>Magnoliopsida</taxon>
        <taxon>eudicotyledons</taxon>
        <taxon>Gunneridae</taxon>
        <taxon>Pentapetalae</taxon>
        <taxon>rosids</taxon>
        <taxon>malvids</taxon>
        <taxon>Brassicales</taxon>
        <taxon>Brassicaceae</taxon>
        <taxon>Brassiceae</taxon>
        <taxon>Brassica</taxon>
    </lineage>
</organism>
<evidence type="ECO:0000259" key="5">
    <source>
        <dbReference type="Pfam" id="PF14541"/>
    </source>
</evidence>
<protein>
    <recommendedName>
        <fullName evidence="5">Xylanase inhibitor C-terminal domain-containing protein</fullName>
    </recommendedName>
</protein>
<keyword evidence="2" id="KW-0493">Microtubule</keyword>
<evidence type="ECO:0000256" key="4">
    <source>
        <dbReference type="ARBA" id="ARBA00023134"/>
    </source>
</evidence>
<dbReference type="Gene3D" id="2.40.70.10">
    <property type="entry name" value="Acid Proteases"/>
    <property type="match status" value="1"/>
</dbReference>
<dbReference type="InterPro" id="IPR032799">
    <property type="entry name" value="TAXi_C"/>
</dbReference>
<proteinExistence type="inferred from homology"/>
<feature type="domain" description="Xylanase inhibitor C-terminal" evidence="5">
    <location>
        <begin position="45"/>
        <end position="111"/>
    </location>
</feature>
<dbReference type="InterPro" id="IPR000217">
    <property type="entry name" value="Tubulin"/>
</dbReference>
<dbReference type="SUPFAM" id="SSF52490">
    <property type="entry name" value="Tubulin nucleotide-binding domain-like"/>
    <property type="match status" value="1"/>
</dbReference>
<dbReference type="SUPFAM" id="SSF50630">
    <property type="entry name" value="Acid proteases"/>
    <property type="match status" value="1"/>
</dbReference>
<gene>
    <name evidence="6" type="ORF">HID58_085402</name>
</gene>
<keyword evidence="3" id="KW-0547">Nucleotide-binding</keyword>